<dbReference type="STRING" id="428993.SAMN06296058_2140"/>
<gene>
    <name evidence="1" type="ORF">SAMN06296058_2140</name>
</gene>
<reference evidence="1 2" key="1">
    <citation type="submission" date="2017-02" db="EMBL/GenBank/DDBJ databases">
        <authorList>
            <person name="Peterson S.W."/>
        </authorList>
    </citation>
    <scope>NUCLEOTIDE SEQUENCE [LARGE SCALE GENOMIC DNA]</scope>
    <source>
        <strain evidence="1 2">P15</strain>
    </source>
</reference>
<dbReference type="AlphaFoldDB" id="A0A1T5LAL4"/>
<dbReference type="Proteomes" id="UP000190341">
    <property type="component" value="Unassembled WGS sequence"/>
</dbReference>
<accession>A0A1T5LAL4</accession>
<dbReference type="EMBL" id="FUZV01000002">
    <property type="protein sequence ID" value="SKC72458.1"/>
    <property type="molecule type" value="Genomic_DNA"/>
</dbReference>
<keyword evidence="2" id="KW-1185">Reference proteome</keyword>
<sequence>MNFRFRDTAATPRPGPLAFLSLQHPERQGVPNAPTNEDRIRAYRNLLPILPGNNYEWRFRNSDLPTAA</sequence>
<dbReference type="RefSeq" id="WP_079724529.1">
    <property type="nucleotide sequence ID" value="NZ_BMCL01000001.1"/>
</dbReference>
<name>A0A1T5LAL4_9GAMM</name>
<organism evidence="1 2">
    <name type="scientific">Pseudoxanthomonas indica</name>
    <dbReference type="NCBI Taxonomy" id="428993"/>
    <lineage>
        <taxon>Bacteria</taxon>
        <taxon>Pseudomonadati</taxon>
        <taxon>Pseudomonadota</taxon>
        <taxon>Gammaproteobacteria</taxon>
        <taxon>Lysobacterales</taxon>
        <taxon>Lysobacteraceae</taxon>
        <taxon>Pseudoxanthomonas</taxon>
    </lineage>
</organism>
<proteinExistence type="predicted"/>
<evidence type="ECO:0000313" key="1">
    <source>
        <dbReference type="EMBL" id="SKC72458.1"/>
    </source>
</evidence>
<dbReference type="OrthoDB" id="5987990at2"/>
<protein>
    <submittedName>
        <fullName evidence="1">Uncharacterized protein</fullName>
    </submittedName>
</protein>
<evidence type="ECO:0000313" key="2">
    <source>
        <dbReference type="Proteomes" id="UP000190341"/>
    </source>
</evidence>